<accession>L7JT47</accession>
<feature type="compositionally biased region" description="Low complexity" evidence="1">
    <location>
        <begin position="42"/>
        <end position="76"/>
    </location>
</feature>
<reference evidence="2 3" key="1">
    <citation type="journal article" date="2012" name="PLoS Pathog.">
        <title>The genome of the obligate intracellular parasite Trachipleistophora hominis: new insights into microsporidian genome dynamics and reductive evolution.</title>
        <authorList>
            <person name="Heinz E."/>
            <person name="Williams T.A."/>
            <person name="Nakjang S."/>
            <person name="Noel C.J."/>
            <person name="Swan D.C."/>
            <person name="Goldberg A.V."/>
            <person name="Harris S.R."/>
            <person name="Weinmaier T."/>
            <person name="Markert S."/>
            <person name="Becher D."/>
            <person name="Bernhardt J."/>
            <person name="Dagan T."/>
            <person name="Hacker C."/>
            <person name="Lucocq J.M."/>
            <person name="Schweder T."/>
            <person name="Rattei T."/>
            <person name="Hall N."/>
            <person name="Hirt R.P."/>
            <person name="Embley T.M."/>
        </authorList>
    </citation>
    <scope>NUCLEOTIDE SEQUENCE [LARGE SCALE GENOMIC DNA]</scope>
</reference>
<dbReference type="AlphaFoldDB" id="L7JT47"/>
<dbReference type="EMBL" id="JH994063">
    <property type="protein sequence ID" value="ELQ74191.1"/>
    <property type="molecule type" value="Genomic_DNA"/>
</dbReference>
<dbReference type="InParanoid" id="L7JT47"/>
<dbReference type="STRING" id="72359.L7JT47"/>
<dbReference type="Proteomes" id="UP000011185">
    <property type="component" value="Unassembled WGS sequence"/>
</dbReference>
<evidence type="ECO:0000256" key="1">
    <source>
        <dbReference type="SAM" id="MobiDB-lite"/>
    </source>
</evidence>
<proteinExistence type="predicted"/>
<protein>
    <submittedName>
        <fullName evidence="2">Uncharacterized protein</fullName>
    </submittedName>
</protein>
<feature type="region of interest" description="Disordered" evidence="1">
    <location>
        <begin position="1"/>
        <end position="89"/>
    </location>
</feature>
<keyword evidence="3" id="KW-1185">Reference proteome</keyword>
<evidence type="ECO:0000313" key="3">
    <source>
        <dbReference type="Proteomes" id="UP000011185"/>
    </source>
</evidence>
<organism evidence="2 3">
    <name type="scientific">Trachipleistophora hominis</name>
    <name type="common">Microsporidian parasite</name>
    <dbReference type="NCBI Taxonomy" id="72359"/>
    <lineage>
        <taxon>Eukaryota</taxon>
        <taxon>Fungi</taxon>
        <taxon>Fungi incertae sedis</taxon>
        <taxon>Microsporidia</taxon>
        <taxon>Pleistophoridae</taxon>
        <taxon>Trachipleistophora</taxon>
    </lineage>
</organism>
<evidence type="ECO:0000313" key="2">
    <source>
        <dbReference type="EMBL" id="ELQ74191.1"/>
    </source>
</evidence>
<dbReference type="OrthoDB" id="2195822at2759"/>
<dbReference type="VEuPathDB" id="MicrosporidiaDB:THOM_2889"/>
<feature type="compositionally biased region" description="Acidic residues" evidence="1">
    <location>
        <begin position="17"/>
        <end position="26"/>
    </location>
</feature>
<dbReference type="HOGENOM" id="CLU_1662042_0_0_1"/>
<gene>
    <name evidence="2" type="ORF">THOM_2889</name>
</gene>
<name>L7JT47_TRAHO</name>
<sequence>MVNLNGHDSRKGINNDDGNDDDDDDNNNNNNDDNINDDNINDDNSINSTINSIDNSTNDNDSDNSTNPATNANTSTINGTDPFDSPSYDLSRVQQSIDDGFHILTKTNPEMRFNIKRVIPACFNGYESMDEYLRDVLPNVTKMRKKYCYNEFYDISRSY</sequence>